<dbReference type="EMBL" id="BQNB010014993">
    <property type="protein sequence ID" value="GJT34770.1"/>
    <property type="molecule type" value="Genomic_DNA"/>
</dbReference>
<protein>
    <recommendedName>
        <fullName evidence="3">Xylulose kinase-1</fullName>
    </recommendedName>
</protein>
<sequence>MKGFQEIVDFLNGSHIRYALTKNPTIYVSLIKKFWQTATVRTVDNREQEINATVDVKEFTITEASVRRHLKLVDADGINHTFVSKYAGNFKAERGAEGDALLLLLIESLCRKSQFNIAIDPIHSRKTPSELHFEELELPDLMYKELSGQKFSLSETDLKERYSRSDDMALEDSSHRGGWIAEIRYIECGITSWSSPTKVTRSLYLSSKKRRAVKVNGNGGVSLTAVGYKKTEKMAQVHQAAQGFIEDEWEDIRARVKADEELTQKLQVEERDKYSEVDQARMLRTEDKERASEVAAEVQETKSRKMMKSMMKRDRLIYKSRTLTRKKTHILTEKHDDMVVYVEHRSNYGSLVTLIGLNQDVGDDEQQVATQLSHNGGSSNNDFNGVD</sequence>
<organism evidence="1 2">
    <name type="scientific">Tanacetum coccineum</name>
    <dbReference type="NCBI Taxonomy" id="301880"/>
    <lineage>
        <taxon>Eukaryota</taxon>
        <taxon>Viridiplantae</taxon>
        <taxon>Streptophyta</taxon>
        <taxon>Embryophyta</taxon>
        <taxon>Tracheophyta</taxon>
        <taxon>Spermatophyta</taxon>
        <taxon>Magnoliopsida</taxon>
        <taxon>eudicotyledons</taxon>
        <taxon>Gunneridae</taxon>
        <taxon>Pentapetalae</taxon>
        <taxon>asterids</taxon>
        <taxon>campanulids</taxon>
        <taxon>Asterales</taxon>
        <taxon>Asteraceae</taxon>
        <taxon>Asteroideae</taxon>
        <taxon>Anthemideae</taxon>
        <taxon>Anthemidinae</taxon>
        <taxon>Tanacetum</taxon>
    </lineage>
</organism>
<dbReference type="Proteomes" id="UP001151760">
    <property type="component" value="Unassembled WGS sequence"/>
</dbReference>
<evidence type="ECO:0008006" key="3">
    <source>
        <dbReference type="Google" id="ProtNLM"/>
    </source>
</evidence>
<reference evidence="1" key="2">
    <citation type="submission" date="2022-01" db="EMBL/GenBank/DDBJ databases">
        <authorList>
            <person name="Yamashiro T."/>
            <person name="Shiraishi A."/>
            <person name="Satake H."/>
            <person name="Nakayama K."/>
        </authorList>
    </citation>
    <scope>NUCLEOTIDE SEQUENCE</scope>
</reference>
<keyword evidence="2" id="KW-1185">Reference proteome</keyword>
<name>A0ABQ5D660_9ASTR</name>
<evidence type="ECO:0000313" key="2">
    <source>
        <dbReference type="Proteomes" id="UP001151760"/>
    </source>
</evidence>
<proteinExistence type="predicted"/>
<reference evidence="1" key="1">
    <citation type="journal article" date="2022" name="Int. J. Mol. Sci.">
        <title>Draft Genome of Tanacetum Coccineum: Genomic Comparison of Closely Related Tanacetum-Family Plants.</title>
        <authorList>
            <person name="Yamashiro T."/>
            <person name="Shiraishi A."/>
            <person name="Nakayama K."/>
            <person name="Satake H."/>
        </authorList>
    </citation>
    <scope>NUCLEOTIDE SEQUENCE</scope>
</reference>
<gene>
    <name evidence="1" type="ORF">Tco_0925189</name>
</gene>
<evidence type="ECO:0000313" key="1">
    <source>
        <dbReference type="EMBL" id="GJT34770.1"/>
    </source>
</evidence>
<accession>A0ABQ5D660</accession>
<comment type="caution">
    <text evidence="1">The sequence shown here is derived from an EMBL/GenBank/DDBJ whole genome shotgun (WGS) entry which is preliminary data.</text>
</comment>